<evidence type="ECO:0000256" key="2">
    <source>
        <dbReference type="ARBA" id="ARBA00010101"/>
    </source>
</evidence>
<evidence type="ECO:0000256" key="7">
    <source>
        <dbReference type="ARBA" id="ARBA00023209"/>
    </source>
</evidence>
<evidence type="ECO:0000256" key="6">
    <source>
        <dbReference type="ARBA" id="ARBA00023098"/>
    </source>
</evidence>
<organism evidence="13 14">
    <name type="scientific">Heterorhabditis bacteriophora</name>
    <name type="common">Entomopathogenic nematode worm</name>
    <dbReference type="NCBI Taxonomy" id="37862"/>
    <lineage>
        <taxon>Eukaryota</taxon>
        <taxon>Metazoa</taxon>
        <taxon>Ecdysozoa</taxon>
        <taxon>Nematoda</taxon>
        <taxon>Chromadorea</taxon>
        <taxon>Rhabditida</taxon>
        <taxon>Rhabditina</taxon>
        <taxon>Rhabditomorpha</taxon>
        <taxon>Strongyloidea</taxon>
        <taxon>Heterorhabditidae</taxon>
        <taxon>Heterorhabditis</taxon>
    </lineage>
</organism>
<reference evidence="14" key="1">
    <citation type="submission" date="2016-11" db="UniProtKB">
        <authorList>
            <consortium name="WormBaseParasite"/>
        </authorList>
    </citation>
    <scope>IDENTIFICATION</scope>
</reference>
<dbReference type="GO" id="GO:0006646">
    <property type="term" value="P:phosphatidylethanolamine biosynthetic process"/>
    <property type="evidence" value="ECO:0007669"/>
    <property type="project" value="UniProtKB-UniPathway"/>
</dbReference>
<dbReference type="InterPro" id="IPR014729">
    <property type="entry name" value="Rossmann-like_a/b/a_fold"/>
</dbReference>
<dbReference type="SUPFAM" id="SSF52374">
    <property type="entry name" value="Nucleotidylyl transferase"/>
    <property type="match status" value="1"/>
</dbReference>
<evidence type="ECO:0000256" key="11">
    <source>
        <dbReference type="ARBA" id="ARBA00031473"/>
    </source>
</evidence>
<evidence type="ECO:0000256" key="8">
    <source>
        <dbReference type="ARBA" id="ARBA00023264"/>
    </source>
</evidence>
<evidence type="ECO:0000256" key="5">
    <source>
        <dbReference type="ARBA" id="ARBA00022695"/>
    </source>
</evidence>
<dbReference type="GO" id="GO:0005737">
    <property type="term" value="C:cytoplasm"/>
    <property type="evidence" value="ECO:0007669"/>
    <property type="project" value="TreeGrafter"/>
</dbReference>
<dbReference type="Pfam" id="PF01467">
    <property type="entry name" value="CTP_transf_like"/>
    <property type="match status" value="1"/>
</dbReference>
<evidence type="ECO:0000313" key="13">
    <source>
        <dbReference type="Proteomes" id="UP000095283"/>
    </source>
</evidence>
<evidence type="ECO:0000256" key="1">
    <source>
        <dbReference type="ARBA" id="ARBA00005189"/>
    </source>
</evidence>
<accession>A0A1I7XVQ2</accession>
<evidence type="ECO:0000256" key="4">
    <source>
        <dbReference type="ARBA" id="ARBA00022679"/>
    </source>
</evidence>
<dbReference type="UniPathway" id="UPA00558">
    <property type="reaction ID" value="UER00742"/>
</dbReference>
<name>A0A1I7XVQ2_HETBA</name>
<dbReference type="PANTHER" id="PTHR45780">
    <property type="entry name" value="ETHANOLAMINE-PHOSPHATE CYTIDYLYLTRANSFERASE"/>
    <property type="match status" value="1"/>
</dbReference>
<feature type="domain" description="Cytidyltransferase-like" evidence="12">
    <location>
        <begin position="24"/>
        <end position="116"/>
    </location>
</feature>
<keyword evidence="7" id="KW-0594">Phospholipid biosynthesis</keyword>
<dbReference type="InterPro" id="IPR044608">
    <property type="entry name" value="Ect1/PCYT2"/>
</dbReference>
<evidence type="ECO:0000256" key="9">
    <source>
        <dbReference type="ARBA" id="ARBA00024191"/>
    </source>
</evidence>
<evidence type="ECO:0000259" key="12">
    <source>
        <dbReference type="Pfam" id="PF01467"/>
    </source>
</evidence>
<dbReference type="GO" id="GO:0004306">
    <property type="term" value="F:ethanolamine-phosphate cytidylyltransferase activity"/>
    <property type="evidence" value="ECO:0007669"/>
    <property type="project" value="UniProtKB-EC"/>
</dbReference>
<proteinExistence type="inferred from homology"/>
<dbReference type="Gene3D" id="3.40.50.620">
    <property type="entry name" value="HUPs"/>
    <property type="match status" value="1"/>
</dbReference>
<evidence type="ECO:0000313" key="14">
    <source>
        <dbReference type="WBParaSite" id="Hba_21623"/>
    </source>
</evidence>
<dbReference type="AlphaFoldDB" id="A0A1I7XVQ2"/>
<sequence>MATSQTIKQFAEGRPPKDGDKIVYVCGAFDMFHIGHLLFLEEAKKLGDYLIVGILTDQTVNEYKGGNHPIMSLHERVLSVLAYEPVNEVVIGAPREVTDDIIDGFNIKVVAQGSRVPHHEHEGPDPFIAPKKRGIFREIDSGSDMTTDIIIRRIIDHRLEYESRNSRKEKKEAAAFEALQKMKNGAAVDTMKTVHIQI</sequence>
<keyword evidence="13" id="KW-1185">Reference proteome</keyword>
<protein>
    <recommendedName>
        <fullName evidence="10">ethanolamine-phosphate cytidylyltransferase</fullName>
        <ecNumber evidence="10">2.7.7.14</ecNumber>
    </recommendedName>
    <alternativeName>
        <fullName evidence="11">CTP:phosphoethanolamine cytidylyltransferase</fullName>
    </alternativeName>
</protein>
<comment type="similarity">
    <text evidence="2">Belongs to the cytidylyltransferase family.</text>
</comment>
<evidence type="ECO:0000256" key="3">
    <source>
        <dbReference type="ARBA" id="ARBA00022516"/>
    </source>
</evidence>
<comment type="pathway">
    <text evidence="1">Lipid metabolism.</text>
</comment>
<keyword evidence="6" id="KW-0443">Lipid metabolism</keyword>
<keyword evidence="4" id="KW-0808">Transferase</keyword>
<evidence type="ECO:0000256" key="10">
    <source>
        <dbReference type="ARBA" id="ARBA00024221"/>
    </source>
</evidence>
<dbReference type="PANTHER" id="PTHR45780:SF2">
    <property type="entry name" value="ETHANOLAMINE-PHOSPHATE CYTIDYLYLTRANSFERASE"/>
    <property type="match status" value="1"/>
</dbReference>
<keyword evidence="3" id="KW-0444">Lipid biosynthesis</keyword>
<dbReference type="EC" id="2.7.7.14" evidence="10"/>
<keyword evidence="8" id="KW-1208">Phospholipid metabolism</keyword>
<dbReference type="InterPro" id="IPR004821">
    <property type="entry name" value="Cyt_trans-like"/>
</dbReference>
<dbReference type="WBParaSite" id="Hba_21623">
    <property type="protein sequence ID" value="Hba_21623"/>
    <property type="gene ID" value="Hba_21623"/>
</dbReference>
<dbReference type="NCBIfam" id="TIGR00125">
    <property type="entry name" value="cyt_tran_rel"/>
    <property type="match status" value="1"/>
</dbReference>
<dbReference type="Proteomes" id="UP000095283">
    <property type="component" value="Unplaced"/>
</dbReference>
<keyword evidence="5" id="KW-0548">Nucleotidyltransferase</keyword>
<comment type="pathway">
    <text evidence="9">Phospholipid metabolism; phosphatidylethanolamine biosynthesis; phosphatidylethanolamine from ethanolamine: step 2/3.</text>
</comment>